<gene>
    <name evidence="2" type="primary">217</name>
    <name evidence="2" type="ORF">PBI_121Q_217</name>
</gene>
<dbReference type="KEGG" id="vg:22111257"/>
<proteinExistence type="predicted"/>
<sequence>MTRINLVHVKELADQHLMAEYRELPRVFGAVQKHVQARKRVRDFKINSTYLLGSGHVTFFYDKLLYLQKRHIDIVNECLRRGMKIQNTEVNDISGFPAEFCNDYVPTESEIKMSRDRLIEKLQMKPTWYKFTDVECPQYVKDMQNVSSKNESSTDMFDEIEEQIKDEMNNY</sequence>
<evidence type="ECO:0000256" key="1">
    <source>
        <dbReference type="PIRSR" id="PIRSR001000-1"/>
    </source>
</evidence>
<keyword evidence="3" id="KW-1185">Reference proteome</keyword>
<dbReference type="GeneID" id="22111257"/>
<name>A0A097EXC9_9CAUD</name>
<dbReference type="Pfam" id="PF03013">
    <property type="entry name" value="Pyr_excise"/>
    <property type="match status" value="1"/>
</dbReference>
<dbReference type="Proteomes" id="UP000029889">
    <property type="component" value="Segment"/>
</dbReference>
<dbReference type="InterPro" id="IPR021143">
    <property type="entry name" value="Pyr-dimer_DNAGlyclase_EndonucV"/>
</dbReference>
<dbReference type="GO" id="GO:0004519">
    <property type="term" value="F:endonuclease activity"/>
    <property type="evidence" value="ECO:0007669"/>
    <property type="project" value="UniProtKB-KW"/>
</dbReference>
<evidence type="ECO:0000313" key="3">
    <source>
        <dbReference type="Proteomes" id="UP000029889"/>
    </source>
</evidence>
<reference evidence="2 3" key="1">
    <citation type="submission" date="2014-09" db="EMBL/GenBank/DDBJ databases">
        <authorList>
            <person name="Lapin J.S."/>
            <person name="Pope W.H."/>
            <person name="Hua J."/>
            <person name="Ford M.E."/>
            <person name="Conway J.F."/>
            <person name="Hatfull G.F."/>
            <person name="Hendrix R.W."/>
        </authorList>
    </citation>
    <scope>NUCLEOTIDE SEQUENCE [LARGE SCALE GENOMIC DNA]</scope>
</reference>
<dbReference type="InterPro" id="IPR024796">
    <property type="entry name" value="T4_endonuc_V"/>
</dbReference>
<dbReference type="PIRSF" id="PIRSF500103">
    <property type="entry name" value="EndoV"/>
    <property type="match status" value="1"/>
</dbReference>
<keyword evidence="2" id="KW-0378">Hydrolase</keyword>
<evidence type="ECO:0000313" key="2">
    <source>
        <dbReference type="EMBL" id="AIT14107.1"/>
    </source>
</evidence>
<organism evidence="2 3">
    <name type="scientific">Escherichia phage 121Q</name>
    <dbReference type="NCBI Taxonomy" id="1555202"/>
    <lineage>
        <taxon>Viruses</taxon>
        <taxon>Duplodnaviria</taxon>
        <taxon>Heunggongvirae</taxon>
        <taxon>Uroviricota</taxon>
        <taxon>Caudoviricetes</taxon>
        <taxon>Asteriusvirus</taxon>
        <taxon>Asteriusvirus av121Q</taxon>
    </lineage>
</organism>
<keyword evidence="2" id="KW-0540">Nuclease</keyword>
<dbReference type="EMBL" id="KM507819">
    <property type="protein sequence ID" value="AIT14107.1"/>
    <property type="molecule type" value="Genomic_DNA"/>
</dbReference>
<feature type="active site" description="Proton acceptor" evidence="1">
    <location>
        <position position="23"/>
    </location>
</feature>
<dbReference type="RefSeq" id="YP_009101804.1">
    <property type="nucleotide sequence ID" value="NC_025447.1"/>
</dbReference>
<dbReference type="PIRSF" id="PIRSF001000">
    <property type="entry name" value="PDG_ENDV"/>
    <property type="match status" value="1"/>
</dbReference>
<accession>A0A097EXC9</accession>
<dbReference type="OrthoDB" id="18384at10239"/>
<keyword evidence="2" id="KW-0255">Endonuclease</keyword>
<dbReference type="InterPro" id="IPR004260">
    <property type="entry name" value="Pyr-dimer_DNA_glycosylase"/>
</dbReference>
<protein>
    <submittedName>
        <fullName evidence="2">Endonuclease V</fullName>
    </submittedName>
</protein>
<dbReference type="Gene3D" id="1.10.440.10">
    <property type="entry name" value="T4 endonuclease V"/>
    <property type="match status" value="1"/>
</dbReference>
<dbReference type="SUPFAM" id="SSF47077">
    <property type="entry name" value="T4 endonuclease V"/>
    <property type="match status" value="1"/>
</dbReference>